<feature type="region of interest" description="Disordered" evidence="3">
    <location>
        <begin position="1"/>
        <end position="26"/>
    </location>
</feature>
<dbReference type="CDD" id="cd12797">
    <property type="entry name" value="M23_peptidase"/>
    <property type="match status" value="1"/>
</dbReference>
<dbReference type="EMBL" id="JALGAR010000003">
    <property type="protein sequence ID" value="MCI4658465.1"/>
    <property type="molecule type" value="Genomic_DNA"/>
</dbReference>
<feature type="domain" description="M23ase beta-sheet core" evidence="4">
    <location>
        <begin position="283"/>
        <end position="377"/>
    </location>
</feature>
<protein>
    <submittedName>
        <fullName evidence="5">M23 family metallopeptidase</fullName>
    </submittedName>
</protein>
<organism evidence="5 6">
    <name type="scientific">Cryobacterium zhongshanensis</name>
    <dbReference type="NCBI Taxonomy" id="2928153"/>
    <lineage>
        <taxon>Bacteria</taxon>
        <taxon>Bacillati</taxon>
        <taxon>Actinomycetota</taxon>
        <taxon>Actinomycetes</taxon>
        <taxon>Micrococcales</taxon>
        <taxon>Microbacteriaceae</taxon>
        <taxon>Cryobacterium</taxon>
    </lineage>
</organism>
<dbReference type="InterPro" id="IPR050570">
    <property type="entry name" value="Cell_wall_metabolism_enzyme"/>
</dbReference>
<dbReference type="PANTHER" id="PTHR21666:SF289">
    <property type="entry name" value="L-ALA--D-GLU ENDOPEPTIDASE"/>
    <property type="match status" value="1"/>
</dbReference>
<dbReference type="AlphaFoldDB" id="A0AA41QVA4"/>
<name>A0AA41QVA4_9MICO</name>
<evidence type="ECO:0000256" key="2">
    <source>
        <dbReference type="SAM" id="Coils"/>
    </source>
</evidence>
<dbReference type="SUPFAM" id="SSF51261">
    <property type="entry name" value="Duplicated hybrid motif"/>
    <property type="match status" value="1"/>
</dbReference>
<proteinExistence type="predicted"/>
<feature type="region of interest" description="Disordered" evidence="3">
    <location>
        <begin position="242"/>
        <end position="276"/>
    </location>
</feature>
<feature type="coiled-coil region" evidence="2">
    <location>
        <begin position="187"/>
        <end position="214"/>
    </location>
</feature>
<dbReference type="Pfam" id="PF01551">
    <property type="entry name" value="Peptidase_M23"/>
    <property type="match status" value="1"/>
</dbReference>
<keyword evidence="2" id="KW-0175">Coiled coil</keyword>
<evidence type="ECO:0000256" key="1">
    <source>
        <dbReference type="ARBA" id="ARBA00022729"/>
    </source>
</evidence>
<dbReference type="Gene3D" id="2.70.70.10">
    <property type="entry name" value="Glucose Permease (Domain IIA)"/>
    <property type="match status" value="1"/>
</dbReference>
<evidence type="ECO:0000313" key="5">
    <source>
        <dbReference type="EMBL" id="MCI4658465.1"/>
    </source>
</evidence>
<comment type="caution">
    <text evidence="5">The sequence shown here is derived from an EMBL/GenBank/DDBJ whole genome shotgun (WGS) entry which is preliminary data.</text>
</comment>
<feature type="compositionally biased region" description="Basic and acidic residues" evidence="3">
    <location>
        <begin position="78"/>
        <end position="90"/>
    </location>
</feature>
<evidence type="ECO:0000259" key="4">
    <source>
        <dbReference type="Pfam" id="PF01551"/>
    </source>
</evidence>
<dbReference type="RefSeq" id="WP_243012203.1">
    <property type="nucleotide sequence ID" value="NZ_JALGAR010000003.1"/>
</dbReference>
<evidence type="ECO:0000313" key="6">
    <source>
        <dbReference type="Proteomes" id="UP001165341"/>
    </source>
</evidence>
<dbReference type="PANTHER" id="PTHR21666">
    <property type="entry name" value="PEPTIDASE-RELATED"/>
    <property type="match status" value="1"/>
</dbReference>
<dbReference type="Proteomes" id="UP001165341">
    <property type="component" value="Unassembled WGS sequence"/>
</dbReference>
<feature type="region of interest" description="Disordered" evidence="3">
    <location>
        <begin position="75"/>
        <end position="100"/>
    </location>
</feature>
<dbReference type="InterPro" id="IPR016047">
    <property type="entry name" value="M23ase_b-sheet_dom"/>
</dbReference>
<accession>A0AA41QVA4</accession>
<keyword evidence="6" id="KW-1185">Reference proteome</keyword>
<reference evidence="5" key="1">
    <citation type="submission" date="2022-03" db="EMBL/GenBank/DDBJ databases">
        <title>Cryobacterium sp. nov. strain ZS14-85, isolated from Antarctic soil.</title>
        <authorList>
            <person name="Li J."/>
            <person name="Niu G."/>
        </authorList>
    </citation>
    <scope>NUCLEOTIDE SEQUENCE</scope>
    <source>
        <strain evidence="5">ZS14-85</strain>
    </source>
</reference>
<evidence type="ECO:0000256" key="3">
    <source>
        <dbReference type="SAM" id="MobiDB-lite"/>
    </source>
</evidence>
<dbReference type="GO" id="GO:0004222">
    <property type="term" value="F:metalloendopeptidase activity"/>
    <property type="evidence" value="ECO:0007669"/>
    <property type="project" value="TreeGrafter"/>
</dbReference>
<keyword evidence="1" id="KW-0732">Signal</keyword>
<sequence length="389" mass="40081">MSSTEYPSWSDVEAARSDETAKQAQTDKITALIQQLDSEAATLRDTATRRATEYDKAQLALDDAAVTASTISAQADAAKAEADDSREKVGRLASTMAKSGSPGVGMTMQVFLAGDETDELLSQLGSMSKLSETIDGLYSKALTDTNTAASLSDQAKVALTAREELAGKAQQALTEAAAASAAAETKLVEQQQFADTLRAQLAVLEENRAATEADFQTGEEARRAAEAAAAAAAAATAAATASAGPNLDSGQLSDQGWTRPVPGRVTDSFGPRPQQPVAGVNPFHYATDLSAGCSVPIYAASSGRVAYAGSMGSYGNWLLLEHGSGVQTGYAHTSRLLVSNGDSVQAGQVVALVGTTGASTGCHLHFEVRVDGARINPQSFMSARGAPLG</sequence>
<gene>
    <name evidence="5" type="ORF">MQH31_11680</name>
</gene>
<dbReference type="InterPro" id="IPR011055">
    <property type="entry name" value="Dup_hybrid_motif"/>
</dbReference>